<dbReference type="Gene3D" id="3.40.50.300">
    <property type="entry name" value="P-loop containing nucleotide triphosphate hydrolases"/>
    <property type="match status" value="2"/>
</dbReference>
<dbReference type="SUPFAM" id="SSF52540">
    <property type="entry name" value="P-loop containing nucleoside triphosphate hydrolases"/>
    <property type="match status" value="1"/>
</dbReference>
<dbReference type="CDD" id="cd18799">
    <property type="entry name" value="SF2_C_EcoAI-like"/>
    <property type="match status" value="1"/>
</dbReference>
<dbReference type="InterPro" id="IPR001650">
    <property type="entry name" value="Helicase_C-like"/>
</dbReference>
<feature type="non-terminal residue" evidence="3">
    <location>
        <position position="1"/>
    </location>
</feature>
<feature type="domain" description="Helicase C-terminal" evidence="2">
    <location>
        <begin position="168"/>
        <end position="315"/>
    </location>
</feature>
<dbReference type="GO" id="GO:0005524">
    <property type="term" value="F:ATP binding"/>
    <property type="evidence" value="ECO:0007669"/>
    <property type="project" value="InterPro"/>
</dbReference>
<keyword evidence="3" id="KW-0347">Helicase</keyword>
<proteinExistence type="predicted"/>
<dbReference type="PANTHER" id="PTHR47396">
    <property type="entry name" value="TYPE I RESTRICTION ENZYME ECOKI R PROTEIN"/>
    <property type="match status" value="1"/>
</dbReference>
<dbReference type="SMART" id="SM00490">
    <property type="entry name" value="HELICc"/>
    <property type="match status" value="1"/>
</dbReference>
<dbReference type="GO" id="GO:0004386">
    <property type="term" value="F:helicase activity"/>
    <property type="evidence" value="ECO:0007669"/>
    <property type="project" value="UniProtKB-KW"/>
</dbReference>
<keyword evidence="3" id="KW-0067">ATP-binding</keyword>
<dbReference type="EMBL" id="LR796255">
    <property type="protein sequence ID" value="CAB4131870.1"/>
    <property type="molecule type" value="Genomic_DNA"/>
</dbReference>
<organism evidence="3">
    <name type="scientific">uncultured Caudovirales phage</name>
    <dbReference type="NCBI Taxonomy" id="2100421"/>
    <lineage>
        <taxon>Viruses</taxon>
        <taxon>Duplodnaviria</taxon>
        <taxon>Heunggongvirae</taxon>
        <taxon>Uroviricota</taxon>
        <taxon>Caudoviricetes</taxon>
        <taxon>Peduoviridae</taxon>
        <taxon>Maltschvirus</taxon>
        <taxon>Maltschvirus maltsch</taxon>
    </lineage>
</organism>
<name>A0A6J5LFZ2_9CAUD</name>
<dbReference type="GO" id="GO:0016787">
    <property type="term" value="F:hydrolase activity"/>
    <property type="evidence" value="ECO:0007669"/>
    <property type="project" value="InterPro"/>
</dbReference>
<dbReference type="PANTHER" id="PTHR47396:SF1">
    <property type="entry name" value="ATP-DEPENDENT HELICASE IRC3-RELATED"/>
    <property type="match status" value="1"/>
</dbReference>
<dbReference type="InterPro" id="IPR027417">
    <property type="entry name" value="P-loop_NTPase"/>
</dbReference>
<feature type="domain" description="Helicase ATP-binding" evidence="1">
    <location>
        <begin position="1"/>
        <end position="93"/>
    </location>
</feature>
<dbReference type="PROSITE" id="PS51192">
    <property type="entry name" value="HELICASE_ATP_BIND_1"/>
    <property type="match status" value="1"/>
</dbReference>
<dbReference type="Pfam" id="PF00271">
    <property type="entry name" value="Helicase_C"/>
    <property type="match status" value="1"/>
</dbReference>
<keyword evidence="3" id="KW-0547">Nucleotide-binding</keyword>
<reference evidence="3" key="1">
    <citation type="submission" date="2020-04" db="EMBL/GenBank/DDBJ databases">
        <authorList>
            <person name="Chiriac C."/>
            <person name="Salcher M."/>
            <person name="Ghai R."/>
            <person name="Kavagutti S V."/>
        </authorList>
    </citation>
    <scope>NUCLEOTIDE SEQUENCE</scope>
</reference>
<dbReference type="GO" id="GO:0003677">
    <property type="term" value="F:DNA binding"/>
    <property type="evidence" value="ECO:0007669"/>
    <property type="project" value="InterPro"/>
</dbReference>
<protein>
    <submittedName>
        <fullName evidence="3">SSL2 DNA or RNA helicases of superfamily II</fullName>
    </submittedName>
</protein>
<dbReference type="InterPro" id="IPR014001">
    <property type="entry name" value="Helicase_ATP-bd"/>
</dbReference>
<sequence>LVEQDAKAIRSICPHASVGVYSAGLGKKQLKPVTVASIQSIYRTKTFYGRFDLIIVDEAHLIPHGDSGMYRRLLDESVKANADVKLIGLTATPYRLDSGVLHEGDSAMFDGISYEANVADLIDQGFLCRLTAKHGAEVDLTGVRTLGGEYNLGQLGERMSALELVEHHADLIVERCAERHCWLIFCVTVKHAAQMTSALRDRGITAEYVSGDMSNDERDGKIAAFKSGEVRALVNCNILTTGFDHPPLDAIVMLRPTLSPGLYVQMVGRGLRLHESKQDCLVLDFGGNVRRHGFIDAVEPPRKGKKGPAQSAPVKECPRCNALVPIMKHVCDCGFEFPIAERESETKAHEGAIMSTEVAPVEMNVDRVRYAKHMSKSGVPTLRVDYFCGLRIISEYVCIEHTGYAGTKAERWWVERTMFFAPKTVDQALTMTDELDEPTQIIVSFATKFPDIKRHIFSVEKTAA</sequence>
<dbReference type="InterPro" id="IPR050742">
    <property type="entry name" value="Helicase_Restrict-Modif_Enz"/>
</dbReference>
<accession>A0A6J5LFZ2</accession>
<evidence type="ECO:0000259" key="2">
    <source>
        <dbReference type="PROSITE" id="PS51194"/>
    </source>
</evidence>
<dbReference type="InterPro" id="IPR006935">
    <property type="entry name" value="Helicase/UvrB_N"/>
</dbReference>
<keyword evidence="3" id="KW-0378">Hydrolase</keyword>
<evidence type="ECO:0000259" key="1">
    <source>
        <dbReference type="PROSITE" id="PS51192"/>
    </source>
</evidence>
<evidence type="ECO:0000313" key="3">
    <source>
        <dbReference type="EMBL" id="CAB4131870.1"/>
    </source>
</evidence>
<dbReference type="PROSITE" id="PS51194">
    <property type="entry name" value="HELICASE_CTER"/>
    <property type="match status" value="1"/>
</dbReference>
<gene>
    <name evidence="3" type="ORF">UFOVP137_1</name>
</gene>
<dbReference type="Pfam" id="PF04851">
    <property type="entry name" value="ResIII"/>
    <property type="match status" value="1"/>
</dbReference>